<keyword evidence="1" id="KW-0732">Signal</keyword>
<dbReference type="Proteomes" id="UP000235388">
    <property type="component" value="Unassembled WGS sequence"/>
</dbReference>
<dbReference type="EMBL" id="PGCI01000786">
    <property type="protein sequence ID" value="PLW15866.1"/>
    <property type="molecule type" value="Genomic_DNA"/>
</dbReference>
<reference evidence="4 5" key="1">
    <citation type="submission" date="2017-11" db="EMBL/GenBank/DDBJ databases">
        <title>De novo assembly and phasing of dikaryotic genomes from two isolates of Puccinia coronata f. sp. avenae, the causal agent of oat crown rust.</title>
        <authorList>
            <person name="Miller M.E."/>
            <person name="Zhang Y."/>
            <person name="Omidvar V."/>
            <person name="Sperschneider J."/>
            <person name="Schwessinger B."/>
            <person name="Raley C."/>
            <person name="Palmer J.M."/>
            <person name="Garnica D."/>
            <person name="Upadhyaya N."/>
            <person name="Rathjen J."/>
            <person name="Taylor J.M."/>
            <person name="Park R.F."/>
            <person name="Dodds P.N."/>
            <person name="Hirsch C.D."/>
            <person name="Kianian S.F."/>
            <person name="Figueroa M."/>
        </authorList>
    </citation>
    <scope>NUCLEOTIDE SEQUENCE [LARGE SCALE GENOMIC DNA]</scope>
    <source>
        <strain evidence="2">12NC29</strain>
        <strain evidence="3">12SD80</strain>
    </source>
</reference>
<dbReference type="AlphaFoldDB" id="A0A2N5RW18"/>
<feature type="chain" id="PRO_5015083439" evidence="1">
    <location>
        <begin position="22"/>
        <end position="122"/>
    </location>
</feature>
<keyword evidence="4" id="KW-1185">Reference proteome</keyword>
<name>A0A2N5RW18_9BASI</name>
<comment type="caution">
    <text evidence="2">The sequence shown here is derived from an EMBL/GenBank/DDBJ whole genome shotgun (WGS) entry which is preliminary data.</text>
</comment>
<evidence type="ECO:0000256" key="1">
    <source>
        <dbReference type="SAM" id="SignalP"/>
    </source>
</evidence>
<evidence type="ECO:0000313" key="3">
    <source>
        <dbReference type="EMBL" id="PLW15866.1"/>
    </source>
</evidence>
<protein>
    <submittedName>
        <fullName evidence="2">Uncharacterized protein</fullName>
    </submittedName>
</protein>
<evidence type="ECO:0000313" key="4">
    <source>
        <dbReference type="Proteomes" id="UP000235388"/>
    </source>
</evidence>
<sequence>MHHPLYILSLLHPLLSAAARANESVIRNGKSTVNDEKTAASVASAGTTTKVLAKDKDKPSGGSALCNGGNFQLSRDGSCVCKVCGRRPDQQTLGMKPTPLGLTISVPPPGMGPCQTATKTLF</sequence>
<organism evidence="2 4">
    <name type="scientific">Puccinia coronata f. sp. avenae</name>
    <dbReference type="NCBI Taxonomy" id="200324"/>
    <lineage>
        <taxon>Eukaryota</taxon>
        <taxon>Fungi</taxon>
        <taxon>Dikarya</taxon>
        <taxon>Basidiomycota</taxon>
        <taxon>Pucciniomycotina</taxon>
        <taxon>Pucciniomycetes</taxon>
        <taxon>Pucciniales</taxon>
        <taxon>Pucciniaceae</taxon>
        <taxon>Puccinia</taxon>
    </lineage>
</organism>
<feature type="signal peptide" evidence="1">
    <location>
        <begin position="1"/>
        <end position="21"/>
    </location>
</feature>
<gene>
    <name evidence="2" type="ORF">PCANC_28634</name>
    <name evidence="3" type="ORF">PCASD_19714</name>
</gene>
<dbReference type="EMBL" id="PGCJ01001482">
    <property type="protein sequence ID" value="PLW05170.1"/>
    <property type="molecule type" value="Genomic_DNA"/>
</dbReference>
<dbReference type="Proteomes" id="UP000235392">
    <property type="component" value="Unassembled WGS sequence"/>
</dbReference>
<evidence type="ECO:0000313" key="5">
    <source>
        <dbReference type="Proteomes" id="UP000235392"/>
    </source>
</evidence>
<evidence type="ECO:0000313" key="2">
    <source>
        <dbReference type="EMBL" id="PLW05170.1"/>
    </source>
</evidence>
<proteinExistence type="predicted"/>
<accession>A0A2N5RW18</accession>